<dbReference type="EMBL" id="BARS01039767">
    <property type="protein sequence ID" value="GAG22711.1"/>
    <property type="molecule type" value="Genomic_DNA"/>
</dbReference>
<dbReference type="PRINTS" id="PR00502">
    <property type="entry name" value="NUDIXFAMILY"/>
</dbReference>
<feature type="compositionally biased region" description="Basic and acidic residues" evidence="3">
    <location>
        <begin position="89"/>
        <end position="99"/>
    </location>
</feature>
<dbReference type="PANTHER" id="PTHR11839:SF18">
    <property type="entry name" value="NUDIX HYDROLASE DOMAIN-CONTAINING PROTEIN"/>
    <property type="match status" value="1"/>
</dbReference>
<dbReference type="InterPro" id="IPR020476">
    <property type="entry name" value="Nudix_hydrolase"/>
</dbReference>
<dbReference type="InterPro" id="IPR015797">
    <property type="entry name" value="NUDIX_hydrolase-like_dom_sf"/>
</dbReference>
<dbReference type="SUPFAM" id="SSF55811">
    <property type="entry name" value="Nudix"/>
    <property type="match status" value="1"/>
</dbReference>
<dbReference type="PROSITE" id="PS51462">
    <property type="entry name" value="NUDIX"/>
    <property type="match status" value="1"/>
</dbReference>
<sequence>MPPKPWKLTSSNPDKSYRVFSLRTDHAVSPRTGQKHDFFIVECPPWVNVIPLTPENKVVMVRQYRHGTRSVTLEIPGGLVENNDTPEEAAVKELREETG</sequence>
<evidence type="ECO:0000256" key="1">
    <source>
        <dbReference type="ARBA" id="ARBA00001946"/>
    </source>
</evidence>
<protein>
    <recommendedName>
        <fullName evidence="4">Nudix hydrolase domain-containing protein</fullName>
    </recommendedName>
</protein>
<dbReference type="CDD" id="cd03424">
    <property type="entry name" value="NUDIX_ADPRase_Nudt5_UGPPase_Nudt14"/>
    <property type="match status" value="1"/>
</dbReference>
<feature type="region of interest" description="Disordered" evidence="3">
    <location>
        <begin position="76"/>
        <end position="99"/>
    </location>
</feature>
<evidence type="ECO:0000313" key="5">
    <source>
        <dbReference type="EMBL" id="GAG22711.1"/>
    </source>
</evidence>
<dbReference type="GO" id="GO:0006753">
    <property type="term" value="P:nucleoside phosphate metabolic process"/>
    <property type="evidence" value="ECO:0007669"/>
    <property type="project" value="TreeGrafter"/>
</dbReference>
<dbReference type="InterPro" id="IPR000086">
    <property type="entry name" value="NUDIX_hydrolase_dom"/>
</dbReference>
<organism evidence="5">
    <name type="scientific">marine sediment metagenome</name>
    <dbReference type="NCBI Taxonomy" id="412755"/>
    <lineage>
        <taxon>unclassified sequences</taxon>
        <taxon>metagenomes</taxon>
        <taxon>ecological metagenomes</taxon>
    </lineage>
</organism>
<evidence type="ECO:0000256" key="3">
    <source>
        <dbReference type="SAM" id="MobiDB-lite"/>
    </source>
</evidence>
<evidence type="ECO:0000256" key="2">
    <source>
        <dbReference type="ARBA" id="ARBA00022801"/>
    </source>
</evidence>
<proteinExistence type="predicted"/>
<accession>X0XCN6</accession>
<feature type="domain" description="Nudix hydrolase" evidence="4">
    <location>
        <begin position="42"/>
        <end position="99"/>
    </location>
</feature>
<dbReference type="GO" id="GO:0016787">
    <property type="term" value="F:hydrolase activity"/>
    <property type="evidence" value="ECO:0007669"/>
    <property type="project" value="UniProtKB-KW"/>
</dbReference>
<dbReference type="PANTHER" id="PTHR11839">
    <property type="entry name" value="UDP/ADP-SUGAR PYROPHOSPHATASE"/>
    <property type="match status" value="1"/>
</dbReference>
<keyword evidence="2" id="KW-0378">Hydrolase</keyword>
<dbReference type="AlphaFoldDB" id="X0XCN6"/>
<dbReference type="Pfam" id="PF00293">
    <property type="entry name" value="NUDIX"/>
    <property type="match status" value="1"/>
</dbReference>
<dbReference type="Gene3D" id="3.90.79.10">
    <property type="entry name" value="Nucleoside Triphosphate Pyrophosphohydrolase"/>
    <property type="match status" value="1"/>
</dbReference>
<feature type="non-terminal residue" evidence="5">
    <location>
        <position position="99"/>
    </location>
</feature>
<name>X0XCN6_9ZZZZ</name>
<comment type="cofactor">
    <cofactor evidence="1">
        <name>Mg(2+)</name>
        <dbReference type="ChEBI" id="CHEBI:18420"/>
    </cofactor>
</comment>
<reference evidence="5" key="1">
    <citation type="journal article" date="2014" name="Front. Microbiol.">
        <title>High frequency of phylogenetically diverse reductive dehalogenase-homologous genes in deep subseafloor sedimentary metagenomes.</title>
        <authorList>
            <person name="Kawai M."/>
            <person name="Futagami T."/>
            <person name="Toyoda A."/>
            <person name="Takaki Y."/>
            <person name="Nishi S."/>
            <person name="Hori S."/>
            <person name="Arai W."/>
            <person name="Tsubouchi T."/>
            <person name="Morono Y."/>
            <person name="Uchiyama I."/>
            <person name="Ito T."/>
            <person name="Fujiyama A."/>
            <person name="Inagaki F."/>
            <person name="Takami H."/>
        </authorList>
    </citation>
    <scope>NUCLEOTIDE SEQUENCE</scope>
    <source>
        <strain evidence="5">Expedition CK06-06</strain>
    </source>
</reference>
<gene>
    <name evidence="5" type="ORF">S01H1_60706</name>
</gene>
<comment type="caution">
    <text evidence="5">The sequence shown here is derived from an EMBL/GenBank/DDBJ whole genome shotgun (WGS) entry which is preliminary data.</text>
</comment>
<evidence type="ECO:0000259" key="4">
    <source>
        <dbReference type="PROSITE" id="PS51462"/>
    </source>
</evidence>
<dbReference type="GO" id="GO:0019693">
    <property type="term" value="P:ribose phosphate metabolic process"/>
    <property type="evidence" value="ECO:0007669"/>
    <property type="project" value="TreeGrafter"/>
</dbReference>